<comment type="caution">
    <text evidence="2">The sequence shown here is derived from an EMBL/GenBank/DDBJ whole genome shotgun (WGS) entry which is preliminary data.</text>
</comment>
<name>A0A098TKP8_9CYAN</name>
<reference evidence="2 3" key="1">
    <citation type="journal article" date="2014" name="Mol. Ecol.">
        <title>Evolution of Synechococcus.</title>
        <authorList>
            <person name="Dvorak P."/>
            <person name="Casamatta D."/>
            <person name="Hasler P."/>
            <person name="Poulickova A."/>
            <person name="Ondrej V."/>
            <person name="Sanges R."/>
        </authorList>
    </citation>
    <scope>NUCLEOTIDE SEQUENCE [LARGE SCALE GENOMIC DNA]</scope>
    <source>
        <strain evidence="2 3">CAUP A 1101</strain>
    </source>
</reference>
<organism evidence="2 3">
    <name type="scientific">Neosynechococcus sphagnicola sy1</name>
    <dbReference type="NCBI Taxonomy" id="1497020"/>
    <lineage>
        <taxon>Bacteria</taxon>
        <taxon>Bacillati</taxon>
        <taxon>Cyanobacteriota</taxon>
        <taxon>Cyanophyceae</taxon>
        <taxon>Neosynechococcales</taxon>
        <taxon>Neosynechococcaceae</taxon>
        <taxon>Neosynechococcus</taxon>
    </lineage>
</organism>
<keyword evidence="1" id="KW-0472">Membrane</keyword>
<dbReference type="NCBIfam" id="TIGR02733">
    <property type="entry name" value="desat_CrtD"/>
    <property type="match status" value="1"/>
</dbReference>
<evidence type="ECO:0000256" key="1">
    <source>
        <dbReference type="SAM" id="Phobius"/>
    </source>
</evidence>
<keyword evidence="3" id="KW-1185">Reference proteome</keyword>
<dbReference type="InterPro" id="IPR014104">
    <property type="entry name" value="Myxoxanthophyll_desat_CrtD"/>
</dbReference>
<keyword evidence="1" id="KW-0812">Transmembrane</keyword>
<feature type="transmembrane region" description="Helical" evidence="1">
    <location>
        <begin position="12"/>
        <end position="29"/>
    </location>
</feature>
<dbReference type="Pfam" id="PF13450">
    <property type="entry name" value="NAD_binding_8"/>
    <property type="match status" value="1"/>
</dbReference>
<protein>
    <submittedName>
        <fullName evidence="2">Phytoene dehydrogenase</fullName>
    </submittedName>
</protein>
<dbReference type="InterPro" id="IPR036188">
    <property type="entry name" value="FAD/NAD-bd_sf"/>
</dbReference>
<dbReference type="OrthoDB" id="416321at2"/>
<evidence type="ECO:0000313" key="2">
    <source>
        <dbReference type="EMBL" id="KGF72910.1"/>
    </source>
</evidence>
<dbReference type="EMBL" id="JJML01000017">
    <property type="protein sequence ID" value="KGF72910.1"/>
    <property type="molecule type" value="Genomic_DNA"/>
</dbReference>
<accession>A0A098TKP8</accession>
<sequence>MIEPSQGKSQRVVVIGAGIGGLTTAALLARRGYSVLMVDQAQVPGGCASTFQRRGFTFDVGATQVAGLEPGGIHDRIFSELAIAPPLATYCDPACAVYLPAETQPISLWRDPQQWQQERDRQFPGSQQFWQLLQDLFQVSWRFQSRDPVLPPRNLWDLGQLLQAVRPDTLTTIPFTLATVGDALRWFGLSHNQRLRTFLDLQLKLYSQVDAEETALLYAATALGVSQAPLGLYHLQGSMQTLSDRLMTALEQEGGQGLMRHTVEQIVVTGDRCSGVVIRNQKTGATWTEGADQVVANVTVQNLVQLLGDRVPQGYRQRVESLPPLSGAFVVYLGVNQRAIPEDCPPHLQFLYDYAGPIGENNSLFVSVSRPGDGRAPAGQATLIASSFTDPRAWQCDRDYHQRKQDYTQTAIARLSQFFHLTPDTLLYQEAATPRTFARFTARAQGVVGGIGQRIATFGPFGFANRTPILGLWLVGDSTHPGEGTAGVSYSALTVVRQIEAEYS</sequence>
<dbReference type="STRING" id="1497020.DO97_04220"/>
<dbReference type="AlphaFoldDB" id="A0A098TKP8"/>
<dbReference type="RefSeq" id="WP_036532596.1">
    <property type="nucleotide sequence ID" value="NZ_JJML01000017.1"/>
</dbReference>
<evidence type="ECO:0000313" key="3">
    <source>
        <dbReference type="Proteomes" id="UP000030170"/>
    </source>
</evidence>
<dbReference type="PANTHER" id="PTHR46313:SF3">
    <property type="entry name" value="PROLYCOPENE ISOMERASE, CHLOROPLASTIC"/>
    <property type="match status" value="1"/>
</dbReference>
<keyword evidence="1" id="KW-1133">Transmembrane helix</keyword>
<dbReference type="InterPro" id="IPR045892">
    <property type="entry name" value="CrtISO-like"/>
</dbReference>
<gene>
    <name evidence="2" type="ORF">DO97_04220</name>
</gene>
<dbReference type="PANTHER" id="PTHR46313">
    <property type="match status" value="1"/>
</dbReference>
<dbReference type="Gene3D" id="3.50.50.60">
    <property type="entry name" value="FAD/NAD(P)-binding domain"/>
    <property type="match status" value="2"/>
</dbReference>
<dbReference type="SUPFAM" id="SSF51905">
    <property type="entry name" value="FAD/NAD(P)-binding domain"/>
    <property type="match status" value="1"/>
</dbReference>
<dbReference type="GO" id="GO:0016116">
    <property type="term" value="P:carotenoid metabolic process"/>
    <property type="evidence" value="ECO:0007669"/>
    <property type="project" value="InterPro"/>
</dbReference>
<dbReference type="Proteomes" id="UP000030170">
    <property type="component" value="Unassembled WGS sequence"/>
</dbReference>
<proteinExistence type="predicted"/>